<reference evidence="8" key="1">
    <citation type="submission" date="2025-08" db="UniProtKB">
        <authorList>
            <consortium name="RefSeq"/>
        </authorList>
    </citation>
    <scope>IDENTIFICATION</scope>
    <source>
        <tissue evidence="8">Muscle</tissue>
    </source>
</reference>
<dbReference type="PANTHER" id="PTHR23278:SF19">
    <property type="entry name" value="OBSCURIN"/>
    <property type="match status" value="1"/>
</dbReference>
<dbReference type="GeneID" id="106470968"/>
<dbReference type="CDD" id="cd00096">
    <property type="entry name" value="Ig"/>
    <property type="match status" value="1"/>
</dbReference>
<dbReference type="SUPFAM" id="SSF48726">
    <property type="entry name" value="Immunoglobulin"/>
    <property type="match status" value="4"/>
</dbReference>
<dbReference type="PANTHER" id="PTHR23278">
    <property type="entry name" value="SIDESTEP PROTEIN"/>
    <property type="match status" value="1"/>
</dbReference>
<feature type="domain" description="Ig-like" evidence="6">
    <location>
        <begin position="340"/>
        <end position="431"/>
    </location>
</feature>
<evidence type="ECO:0000313" key="8">
    <source>
        <dbReference type="RefSeq" id="XP_022255317.1"/>
    </source>
</evidence>
<evidence type="ECO:0000256" key="3">
    <source>
        <dbReference type="ARBA" id="ARBA00023157"/>
    </source>
</evidence>
<gene>
    <name evidence="8" type="primary">LOC106470968</name>
</gene>
<sequence length="733" mass="81923">MKYVVLQGPESAANEPPQSGLSINNDQNEVALKEISAILGKQALLPCNVSIPEFQTAISLIVWFKEKSETPVYTMDAREGNLRNAVHYVGDQLRPRAIFDLSTQPPLLRIDPVREKDSGIYKCRVDFRWSRTIYCQVKLKVIVPPRKVFIVDQKDERLQEGDTVSLTCVSLGGKPLPNVSWWRNSELIDDTSTIVSREKVTNELILQGLNRRHISSSLTCKSSNSNLTSPASSTVVLKMILRPLLVKIISPHQSFLAGQKSELQCHSYGSKPAAHISWWNERKELRTSVTTARTDNFTYSKLSFTPSVDDNGSYLSCRADNPLIPNSGLEDGRILNIHYPPLVSLKVSTSTDLENITEGDGISMKCIIQVNPALKKLEWLQNGRVLQINQRHDIIMTDEKLDIRSLKPHHRGTYKCVAYNDVGRTESNGINLNLRFTPICAKRTKQEFRVMNNNSVTIKCTVQANPSDLTFQWYLKNSSHTEEINGVNKNNTLNILTYTPRKESDYGDVVCQASNSIGIQQEPCVYKILPVGKPEFLRNCIVFDQSATGFSVHCQEGYNGGLNQTFHMEVYSITTTTKHRLVANITQDTIPVFGVEVLPASSNFIVVLYASNNIGRSKPVSLRARTSSAKQELKDRADDVDVHKLVAVITGAVALVSIIAGMGFIISRYQIRCHSRVSGQMEDSNRNEELSLRSTSQTRTTTVLRETVPVVEKVTLLRRTTEAGVSSKVENSV</sequence>
<evidence type="ECO:0000256" key="2">
    <source>
        <dbReference type="ARBA" id="ARBA00023136"/>
    </source>
</evidence>
<name>A0ABM1THG1_LIMPO</name>
<dbReference type="RefSeq" id="XP_022255317.1">
    <property type="nucleotide sequence ID" value="XM_022399609.1"/>
</dbReference>
<keyword evidence="5" id="KW-0812">Transmembrane</keyword>
<dbReference type="InterPro" id="IPR013162">
    <property type="entry name" value="CD80_C2-set"/>
</dbReference>
<dbReference type="SMART" id="SM00408">
    <property type="entry name" value="IGc2"/>
    <property type="match status" value="4"/>
</dbReference>
<evidence type="ECO:0000256" key="1">
    <source>
        <dbReference type="ARBA" id="ARBA00004167"/>
    </source>
</evidence>
<dbReference type="InterPro" id="IPR003599">
    <property type="entry name" value="Ig_sub"/>
</dbReference>
<dbReference type="Gene3D" id="2.60.40.10">
    <property type="entry name" value="Immunoglobulins"/>
    <property type="match status" value="5"/>
</dbReference>
<keyword evidence="5" id="KW-1133">Transmembrane helix</keyword>
<dbReference type="Pfam" id="PF13927">
    <property type="entry name" value="Ig_3"/>
    <property type="match status" value="2"/>
</dbReference>
<dbReference type="InterPro" id="IPR013783">
    <property type="entry name" value="Ig-like_fold"/>
</dbReference>
<organism evidence="7 8">
    <name type="scientific">Limulus polyphemus</name>
    <name type="common">Atlantic horseshoe crab</name>
    <dbReference type="NCBI Taxonomy" id="6850"/>
    <lineage>
        <taxon>Eukaryota</taxon>
        <taxon>Metazoa</taxon>
        <taxon>Ecdysozoa</taxon>
        <taxon>Arthropoda</taxon>
        <taxon>Chelicerata</taxon>
        <taxon>Merostomata</taxon>
        <taxon>Xiphosura</taxon>
        <taxon>Limulidae</taxon>
        <taxon>Limulus</taxon>
    </lineage>
</organism>
<feature type="domain" description="Ig-like" evidence="6">
    <location>
        <begin position="438"/>
        <end position="516"/>
    </location>
</feature>
<feature type="domain" description="Ig-like" evidence="6">
    <location>
        <begin position="145"/>
        <end position="236"/>
    </location>
</feature>
<feature type="domain" description="Ig-like" evidence="6">
    <location>
        <begin position="243"/>
        <end position="336"/>
    </location>
</feature>
<evidence type="ECO:0000259" key="6">
    <source>
        <dbReference type="PROSITE" id="PS50835"/>
    </source>
</evidence>
<dbReference type="InterPro" id="IPR003598">
    <property type="entry name" value="Ig_sub2"/>
</dbReference>
<feature type="domain" description="Ig-like" evidence="6">
    <location>
        <begin position="17"/>
        <end position="134"/>
    </location>
</feature>
<dbReference type="PROSITE" id="PS50835">
    <property type="entry name" value="IG_LIKE"/>
    <property type="match status" value="5"/>
</dbReference>
<dbReference type="SMART" id="SM00409">
    <property type="entry name" value="IG"/>
    <property type="match status" value="5"/>
</dbReference>
<dbReference type="InterPro" id="IPR036179">
    <property type="entry name" value="Ig-like_dom_sf"/>
</dbReference>
<dbReference type="InterPro" id="IPR013098">
    <property type="entry name" value="Ig_I-set"/>
</dbReference>
<dbReference type="Proteomes" id="UP000694941">
    <property type="component" value="Unplaced"/>
</dbReference>
<evidence type="ECO:0000256" key="5">
    <source>
        <dbReference type="SAM" id="Phobius"/>
    </source>
</evidence>
<keyword evidence="2 5" id="KW-0472">Membrane</keyword>
<feature type="region of interest" description="Disordered" evidence="4">
    <location>
        <begin position="1"/>
        <end position="22"/>
    </location>
</feature>
<evidence type="ECO:0000256" key="4">
    <source>
        <dbReference type="SAM" id="MobiDB-lite"/>
    </source>
</evidence>
<protein>
    <submittedName>
        <fullName evidence="8">Synaptogenesis protein syg-2-like</fullName>
    </submittedName>
</protein>
<feature type="transmembrane region" description="Helical" evidence="5">
    <location>
        <begin position="645"/>
        <end position="666"/>
    </location>
</feature>
<proteinExistence type="predicted"/>
<accession>A0ABM1THG1</accession>
<keyword evidence="3" id="KW-1015">Disulfide bond</keyword>
<keyword evidence="7" id="KW-1185">Reference proteome</keyword>
<comment type="subcellular location">
    <subcellularLocation>
        <location evidence="1">Membrane</location>
        <topology evidence="1">Single-pass membrane protein</topology>
    </subcellularLocation>
</comment>
<evidence type="ECO:0000313" key="7">
    <source>
        <dbReference type="Proteomes" id="UP000694941"/>
    </source>
</evidence>
<dbReference type="InterPro" id="IPR007110">
    <property type="entry name" value="Ig-like_dom"/>
</dbReference>
<dbReference type="Pfam" id="PF07679">
    <property type="entry name" value="I-set"/>
    <property type="match status" value="1"/>
</dbReference>
<dbReference type="Pfam" id="PF08205">
    <property type="entry name" value="C2-set_2"/>
    <property type="match status" value="1"/>
</dbReference>